<dbReference type="AlphaFoldDB" id="A0A5B7GB33"/>
<keyword evidence="3" id="KW-1185">Reference proteome</keyword>
<protein>
    <submittedName>
        <fullName evidence="2">Uncharacterized protein</fullName>
    </submittedName>
</protein>
<gene>
    <name evidence="2" type="ORF">E2C01_048641</name>
</gene>
<proteinExistence type="predicted"/>
<reference evidence="2 3" key="1">
    <citation type="submission" date="2019-05" db="EMBL/GenBank/DDBJ databases">
        <title>Another draft genome of Portunus trituberculatus and its Hox gene families provides insights of decapod evolution.</title>
        <authorList>
            <person name="Jeong J.-H."/>
            <person name="Song I."/>
            <person name="Kim S."/>
            <person name="Choi T."/>
            <person name="Kim D."/>
            <person name="Ryu S."/>
            <person name="Kim W."/>
        </authorList>
    </citation>
    <scope>NUCLEOTIDE SEQUENCE [LARGE SCALE GENOMIC DNA]</scope>
    <source>
        <tissue evidence="2">Muscle</tissue>
    </source>
</reference>
<name>A0A5B7GB33_PORTR</name>
<feature type="region of interest" description="Disordered" evidence="1">
    <location>
        <begin position="1"/>
        <end position="46"/>
    </location>
</feature>
<organism evidence="2 3">
    <name type="scientific">Portunus trituberculatus</name>
    <name type="common">Swimming crab</name>
    <name type="synonym">Neptunus trituberculatus</name>
    <dbReference type="NCBI Taxonomy" id="210409"/>
    <lineage>
        <taxon>Eukaryota</taxon>
        <taxon>Metazoa</taxon>
        <taxon>Ecdysozoa</taxon>
        <taxon>Arthropoda</taxon>
        <taxon>Crustacea</taxon>
        <taxon>Multicrustacea</taxon>
        <taxon>Malacostraca</taxon>
        <taxon>Eumalacostraca</taxon>
        <taxon>Eucarida</taxon>
        <taxon>Decapoda</taxon>
        <taxon>Pleocyemata</taxon>
        <taxon>Brachyura</taxon>
        <taxon>Eubrachyura</taxon>
        <taxon>Portunoidea</taxon>
        <taxon>Portunidae</taxon>
        <taxon>Portuninae</taxon>
        <taxon>Portunus</taxon>
    </lineage>
</organism>
<evidence type="ECO:0000256" key="1">
    <source>
        <dbReference type="SAM" id="MobiDB-lite"/>
    </source>
</evidence>
<evidence type="ECO:0000313" key="2">
    <source>
        <dbReference type="EMBL" id="MPC54716.1"/>
    </source>
</evidence>
<dbReference type="EMBL" id="VSRR010012578">
    <property type="protein sequence ID" value="MPC54716.1"/>
    <property type="molecule type" value="Genomic_DNA"/>
</dbReference>
<comment type="caution">
    <text evidence="2">The sequence shown here is derived from an EMBL/GenBank/DDBJ whole genome shotgun (WGS) entry which is preliminary data.</text>
</comment>
<evidence type="ECO:0000313" key="3">
    <source>
        <dbReference type="Proteomes" id="UP000324222"/>
    </source>
</evidence>
<accession>A0A5B7GB33</accession>
<dbReference type="Proteomes" id="UP000324222">
    <property type="component" value="Unassembled WGS sequence"/>
</dbReference>
<sequence>MLPFSVCSGTTEGTESVPDHLGPASPGKPDNLGVTSIETSKLCATD</sequence>